<protein>
    <submittedName>
        <fullName evidence="2">Uncharacterized protein</fullName>
    </submittedName>
</protein>
<evidence type="ECO:0000256" key="1">
    <source>
        <dbReference type="SAM" id="SignalP"/>
    </source>
</evidence>
<gene>
    <name evidence="2" type="ORF">ACFODX_02490</name>
</gene>
<reference evidence="3" key="1">
    <citation type="journal article" date="2019" name="Int. J. Syst. Evol. Microbiol.">
        <title>The Global Catalogue of Microorganisms (GCM) 10K type strain sequencing project: providing services to taxonomists for standard genome sequencing and annotation.</title>
        <authorList>
            <consortium name="The Broad Institute Genomics Platform"/>
            <consortium name="The Broad Institute Genome Sequencing Center for Infectious Disease"/>
            <person name="Wu L."/>
            <person name="Ma J."/>
        </authorList>
    </citation>
    <scope>NUCLEOTIDE SEQUENCE [LARGE SCALE GENOMIC DNA]</scope>
    <source>
        <strain evidence="3">KCTC 52237</strain>
    </source>
</reference>
<comment type="caution">
    <text evidence="2">The sequence shown here is derived from an EMBL/GenBank/DDBJ whole genome shotgun (WGS) entry which is preliminary data.</text>
</comment>
<dbReference type="EMBL" id="JBHRTF010000002">
    <property type="protein sequence ID" value="MFC3114407.1"/>
    <property type="molecule type" value="Genomic_DNA"/>
</dbReference>
<evidence type="ECO:0000313" key="2">
    <source>
        <dbReference type="EMBL" id="MFC3114407.1"/>
    </source>
</evidence>
<keyword evidence="3" id="KW-1185">Reference proteome</keyword>
<feature type="chain" id="PRO_5045376701" evidence="1">
    <location>
        <begin position="18"/>
        <end position="64"/>
    </location>
</feature>
<evidence type="ECO:0000313" key="3">
    <source>
        <dbReference type="Proteomes" id="UP001595555"/>
    </source>
</evidence>
<proteinExistence type="predicted"/>
<sequence>MAIIVVKIIVIRIAVCAAMDTASVVPDPYILGAGINTVVRGAGMMQKNVKRTRSNKESLLERGA</sequence>
<dbReference type="RefSeq" id="WP_378115718.1">
    <property type="nucleotide sequence ID" value="NZ_JBHRTF010000002.1"/>
</dbReference>
<organism evidence="2 3">
    <name type="scientific">Cellvibrio fontiphilus</name>
    <dbReference type="NCBI Taxonomy" id="1815559"/>
    <lineage>
        <taxon>Bacteria</taxon>
        <taxon>Pseudomonadati</taxon>
        <taxon>Pseudomonadota</taxon>
        <taxon>Gammaproteobacteria</taxon>
        <taxon>Cellvibrionales</taxon>
        <taxon>Cellvibrionaceae</taxon>
        <taxon>Cellvibrio</taxon>
    </lineage>
</organism>
<feature type="signal peptide" evidence="1">
    <location>
        <begin position="1"/>
        <end position="17"/>
    </location>
</feature>
<name>A0ABV7FD95_9GAMM</name>
<dbReference type="Proteomes" id="UP001595555">
    <property type="component" value="Unassembled WGS sequence"/>
</dbReference>
<accession>A0ABV7FD95</accession>
<keyword evidence="1" id="KW-0732">Signal</keyword>